<evidence type="ECO:0000256" key="1">
    <source>
        <dbReference type="SAM" id="MobiDB-lite"/>
    </source>
</evidence>
<feature type="region of interest" description="Disordered" evidence="1">
    <location>
        <begin position="66"/>
        <end position="89"/>
    </location>
</feature>
<sequence length="89" mass="10210">MRPSWKLVKKELFGDFQLGEEAIHVLVELPTQVSAPSDVKPSLPPSAIHRHPERLKRWAAINAMIRQKNQEANQKTTTEDAKNTNKKRK</sequence>
<reference evidence="2" key="1">
    <citation type="submission" date="2022-11" db="EMBL/GenBank/DDBJ databases">
        <authorList>
            <person name="Morgan W.R."/>
            <person name="Tartar A."/>
        </authorList>
    </citation>
    <scope>NUCLEOTIDE SEQUENCE</scope>
    <source>
        <strain evidence="2">ARSEF 373</strain>
    </source>
</reference>
<dbReference type="Proteomes" id="UP001146120">
    <property type="component" value="Unassembled WGS sequence"/>
</dbReference>
<name>A0AAV2YJM2_9STRA</name>
<keyword evidence="3" id="KW-1185">Reference proteome</keyword>
<evidence type="ECO:0000313" key="3">
    <source>
        <dbReference type="Proteomes" id="UP001146120"/>
    </source>
</evidence>
<reference evidence="2" key="2">
    <citation type="journal article" date="2023" name="Microbiol Resour">
        <title>Decontamination and Annotation of the Draft Genome Sequence of the Oomycete Lagenidium giganteum ARSEF 373.</title>
        <authorList>
            <person name="Morgan W.R."/>
            <person name="Tartar A."/>
        </authorList>
    </citation>
    <scope>NUCLEOTIDE SEQUENCE</scope>
    <source>
        <strain evidence="2">ARSEF 373</strain>
    </source>
</reference>
<comment type="caution">
    <text evidence="2">The sequence shown here is derived from an EMBL/GenBank/DDBJ whole genome shotgun (WGS) entry which is preliminary data.</text>
</comment>
<dbReference type="EMBL" id="DAKRPA010000214">
    <property type="protein sequence ID" value="DAZ95210.1"/>
    <property type="molecule type" value="Genomic_DNA"/>
</dbReference>
<proteinExistence type="predicted"/>
<protein>
    <submittedName>
        <fullName evidence="2">Uncharacterized protein</fullName>
    </submittedName>
</protein>
<accession>A0AAV2YJM2</accession>
<feature type="non-terminal residue" evidence="2">
    <location>
        <position position="89"/>
    </location>
</feature>
<gene>
    <name evidence="2" type="ORF">N0F65_013055</name>
</gene>
<evidence type="ECO:0000313" key="2">
    <source>
        <dbReference type="EMBL" id="DAZ95210.1"/>
    </source>
</evidence>
<organism evidence="2 3">
    <name type="scientific">Lagenidium giganteum</name>
    <dbReference type="NCBI Taxonomy" id="4803"/>
    <lineage>
        <taxon>Eukaryota</taxon>
        <taxon>Sar</taxon>
        <taxon>Stramenopiles</taxon>
        <taxon>Oomycota</taxon>
        <taxon>Peronosporomycetes</taxon>
        <taxon>Pythiales</taxon>
        <taxon>Pythiaceae</taxon>
    </lineage>
</organism>
<dbReference type="AlphaFoldDB" id="A0AAV2YJM2"/>